<dbReference type="GO" id="GO:0042802">
    <property type="term" value="F:identical protein binding"/>
    <property type="evidence" value="ECO:0007669"/>
    <property type="project" value="TreeGrafter"/>
</dbReference>
<proteinExistence type="predicted"/>
<accession>A0A7R8CNG2</accession>
<gene>
    <name evidence="3" type="ORF">LSAA_5700</name>
</gene>
<dbReference type="InterPro" id="IPR004547">
    <property type="entry name" value="Glucosamine6P_isomerase"/>
</dbReference>
<evidence type="ECO:0000256" key="1">
    <source>
        <dbReference type="ARBA" id="ARBA00000644"/>
    </source>
</evidence>
<dbReference type="SUPFAM" id="SSF100950">
    <property type="entry name" value="NagB/RpiA/CoA transferase-like"/>
    <property type="match status" value="1"/>
</dbReference>
<comment type="catalytic activity">
    <reaction evidence="1">
        <text>alpha-D-glucosamine 6-phosphate + H2O = beta-D-fructose 6-phosphate + NH4(+)</text>
        <dbReference type="Rhea" id="RHEA:12172"/>
        <dbReference type="ChEBI" id="CHEBI:15377"/>
        <dbReference type="ChEBI" id="CHEBI:28938"/>
        <dbReference type="ChEBI" id="CHEBI:57634"/>
        <dbReference type="ChEBI" id="CHEBI:75989"/>
        <dbReference type="EC" id="3.5.99.6"/>
    </reaction>
</comment>
<evidence type="ECO:0000313" key="3">
    <source>
        <dbReference type="EMBL" id="CAF2845805.1"/>
    </source>
</evidence>
<reference evidence="3" key="1">
    <citation type="submission" date="2021-02" db="EMBL/GenBank/DDBJ databases">
        <authorList>
            <person name="Bekaert M."/>
        </authorList>
    </citation>
    <scope>NUCLEOTIDE SEQUENCE</scope>
    <source>
        <strain evidence="3">IoA-00</strain>
    </source>
</reference>
<dbReference type="GO" id="GO:0006043">
    <property type="term" value="P:glucosamine catabolic process"/>
    <property type="evidence" value="ECO:0007669"/>
    <property type="project" value="TreeGrafter"/>
</dbReference>
<evidence type="ECO:0000256" key="2">
    <source>
        <dbReference type="ARBA" id="ARBA00004775"/>
    </source>
</evidence>
<protein>
    <submittedName>
        <fullName evidence="3">NagB</fullName>
        <ecNumber evidence="3">3.5.99.6</ecNumber>
    </submittedName>
</protein>
<keyword evidence="4" id="KW-1185">Reference proteome</keyword>
<dbReference type="Proteomes" id="UP000675881">
    <property type="component" value="Chromosome 14"/>
</dbReference>
<dbReference type="EC" id="3.5.99.6" evidence="3"/>
<dbReference type="Gene3D" id="3.40.50.1360">
    <property type="match status" value="1"/>
</dbReference>
<keyword evidence="3" id="KW-0378">Hydrolase</keyword>
<dbReference type="PANTHER" id="PTHR11280">
    <property type="entry name" value="GLUCOSAMINE-6-PHOSPHATE ISOMERASE"/>
    <property type="match status" value="1"/>
</dbReference>
<dbReference type="AlphaFoldDB" id="A0A7R8CNG2"/>
<name>A0A7R8CNG2_LEPSM</name>
<dbReference type="GO" id="GO:0005737">
    <property type="term" value="C:cytoplasm"/>
    <property type="evidence" value="ECO:0007669"/>
    <property type="project" value="TreeGrafter"/>
</dbReference>
<comment type="pathway">
    <text evidence="2">Nucleotide-sugar biosynthesis; UDP-N-acetyl-alpha-D-glucosamine biosynthesis; alpha-D-glucosamine 6-phosphate from D-fructose 6-phosphate: step 1/1.</text>
</comment>
<dbReference type="GO" id="GO:0006046">
    <property type="term" value="P:N-acetylglucosamine catabolic process"/>
    <property type="evidence" value="ECO:0007669"/>
    <property type="project" value="TreeGrafter"/>
</dbReference>
<dbReference type="GO" id="GO:0004342">
    <property type="term" value="F:glucosamine-6-phosphate deaminase activity"/>
    <property type="evidence" value="ECO:0007669"/>
    <property type="project" value="UniProtKB-EC"/>
</dbReference>
<dbReference type="GO" id="GO:0019262">
    <property type="term" value="P:N-acetylneuraminate catabolic process"/>
    <property type="evidence" value="ECO:0007669"/>
    <property type="project" value="TreeGrafter"/>
</dbReference>
<dbReference type="InterPro" id="IPR037171">
    <property type="entry name" value="NagB/RpiA_transferase-like"/>
</dbReference>
<dbReference type="EMBL" id="HG994593">
    <property type="protein sequence ID" value="CAF2845805.1"/>
    <property type="molecule type" value="Genomic_DNA"/>
</dbReference>
<sequence length="163" mass="18412">MDEYINLHKDHPKSYHSYMQDTLFIHIDIVHHSVHLLNGKAEDLEKECDIYEENNKKVGCSYLFIGGIWPDGRIAFNEPDSSLVLRIRVKTLEEDTILANSRFLGGNMESVLKQALTVGDGTVMDAQEVMVLIMGSHKALTLTMAIEEGINHMCTVSVFLQHP</sequence>
<dbReference type="PANTHER" id="PTHR11280:SF5">
    <property type="entry name" value="GLUCOSAMINE-6-PHOSPHATE ISOMERASE"/>
    <property type="match status" value="1"/>
</dbReference>
<organism evidence="3 4">
    <name type="scientific">Lepeophtheirus salmonis</name>
    <name type="common">Salmon louse</name>
    <name type="synonym">Caligus salmonis</name>
    <dbReference type="NCBI Taxonomy" id="72036"/>
    <lineage>
        <taxon>Eukaryota</taxon>
        <taxon>Metazoa</taxon>
        <taxon>Ecdysozoa</taxon>
        <taxon>Arthropoda</taxon>
        <taxon>Crustacea</taxon>
        <taxon>Multicrustacea</taxon>
        <taxon>Hexanauplia</taxon>
        <taxon>Copepoda</taxon>
        <taxon>Siphonostomatoida</taxon>
        <taxon>Caligidae</taxon>
        <taxon>Lepeophtheirus</taxon>
    </lineage>
</organism>
<dbReference type="OrthoDB" id="7663298at2759"/>
<evidence type="ECO:0000313" key="4">
    <source>
        <dbReference type="Proteomes" id="UP000675881"/>
    </source>
</evidence>